<dbReference type="Gene3D" id="3.30.70.920">
    <property type="match status" value="1"/>
</dbReference>
<dbReference type="InterPro" id="IPR011008">
    <property type="entry name" value="Dimeric_a/b-barrel"/>
</dbReference>
<dbReference type="Proteomes" id="UP000070657">
    <property type="component" value="Unassembled WGS sequence"/>
</dbReference>
<name>A0A133UIE6_9EURY</name>
<evidence type="ECO:0000259" key="1">
    <source>
        <dbReference type="Pfam" id="PF01037"/>
    </source>
</evidence>
<dbReference type="SUPFAM" id="SSF54909">
    <property type="entry name" value="Dimeric alpha+beta barrel"/>
    <property type="match status" value="1"/>
</dbReference>
<proteinExistence type="predicted"/>
<evidence type="ECO:0000313" key="3">
    <source>
        <dbReference type="Proteomes" id="UP000070657"/>
    </source>
</evidence>
<accession>A0A133UIE6</accession>
<feature type="domain" description="Transcription regulator AsnC/Lrp ligand binding" evidence="1">
    <location>
        <begin position="6"/>
        <end position="76"/>
    </location>
</feature>
<protein>
    <recommendedName>
        <fullName evidence="1">Transcription regulator AsnC/Lrp ligand binding domain-containing protein</fullName>
    </recommendedName>
</protein>
<dbReference type="Pfam" id="PF01037">
    <property type="entry name" value="AsnC_trans_reg"/>
    <property type="match status" value="1"/>
</dbReference>
<dbReference type="EMBL" id="LHXP01000004">
    <property type="protein sequence ID" value="KXA93876.1"/>
    <property type="molecule type" value="Genomic_DNA"/>
</dbReference>
<comment type="caution">
    <text evidence="2">The sequence shown here is derived from an EMBL/GenBank/DDBJ whole genome shotgun (WGS) entry which is preliminary data.</text>
</comment>
<dbReference type="AlphaFoldDB" id="A0A133UIE6"/>
<evidence type="ECO:0000313" key="2">
    <source>
        <dbReference type="EMBL" id="KXA93876.1"/>
    </source>
</evidence>
<sequence length="76" mass="8521">MVEALILINTTTGVMDKVYREVRRLEEVRKSAMVTGPYDIIALVETEVIGDIRDSLIEKIRSIDGVKKTTTNLVIS</sequence>
<organism evidence="2 3">
    <name type="scientific">candidate division MSBL1 archaeon SCGC-AAA259E22</name>
    <dbReference type="NCBI Taxonomy" id="1698265"/>
    <lineage>
        <taxon>Archaea</taxon>
        <taxon>Methanobacteriati</taxon>
        <taxon>Methanobacteriota</taxon>
        <taxon>candidate division MSBL1</taxon>
    </lineage>
</organism>
<dbReference type="InterPro" id="IPR019887">
    <property type="entry name" value="Tscrpt_reg_AsnC/Lrp_C"/>
</dbReference>
<gene>
    <name evidence="2" type="ORF">AKJ66_00600</name>
</gene>
<keyword evidence="3" id="KW-1185">Reference proteome</keyword>
<reference evidence="2 3" key="1">
    <citation type="journal article" date="2016" name="Sci. Rep.">
        <title>Metabolic traits of an uncultured archaeal lineage -MSBL1- from brine pools of the Red Sea.</title>
        <authorList>
            <person name="Mwirichia R."/>
            <person name="Alam I."/>
            <person name="Rashid M."/>
            <person name="Vinu M."/>
            <person name="Ba-Alawi W."/>
            <person name="Anthony Kamau A."/>
            <person name="Kamanda Ngugi D."/>
            <person name="Goker M."/>
            <person name="Klenk H.P."/>
            <person name="Bajic V."/>
            <person name="Stingl U."/>
        </authorList>
    </citation>
    <scope>NUCLEOTIDE SEQUENCE [LARGE SCALE GENOMIC DNA]</scope>
    <source>
        <strain evidence="2">SCGC-AAA259E22</strain>
    </source>
</reference>